<keyword evidence="1" id="KW-0812">Transmembrane</keyword>
<reference evidence="2 3" key="1">
    <citation type="submission" date="2019-12" db="EMBL/GenBank/DDBJ databases">
        <title>Genomic-based taxomic classification of the family Erythrobacteraceae.</title>
        <authorList>
            <person name="Xu L."/>
        </authorList>
    </citation>
    <scope>NUCLEOTIDE SEQUENCE [LARGE SCALE GENOMIC DNA]</scope>
    <source>
        <strain evidence="2 3">M0322</strain>
    </source>
</reference>
<feature type="transmembrane region" description="Helical" evidence="1">
    <location>
        <begin position="7"/>
        <end position="31"/>
    </location>
</feature>
<sequence>MPKWDGGYTAALTIAVVTGAALGFVFGYFTIGTDTGSYQAFGTYLQYSLTEFSQGNPLAWSTFGALMGAALTLFKFLTNARN</sequence>
<dbReference type="RefSeq" id="WP_160772279.1">
    <property type="nucleotide sequence ID" value="NZ_WTYV01000004.1"/>
</dbReference>
<feature type="transmembrane region" description="Helical" evidence="1">
    <location>
        <begin position="58"/>
        <end position="77"/>
    </location>
</feature>
<keyword evidence="3" id="KW-1185">Reference proteome</keyword>
<keyword evidence="1" id="KW-1133">Transmembrane helix</keyword>
<keyword evidence="1" id="KW-0472">Membrane</keyword>
<dbReference type="AlphaFoldDB" id="A0A844YZK4"/>
<accession>A0A844YZK4</accession>
<evidence type="ECO:0000256" key="1">
    <source>
        <dbReference type="SAM" id="Phobius"/>
    </source>
</evidence>
<dbReference type="Proteomes" id="UP000466966">
    <property type="component" value="Unassembled WGS sequence"/>
</dbReference>
<organism evidence="2 3">
    <name type="scientific">Alteraurantiacibacter buctensis</name>
    <dbReference type="NCBI Taxonomy" id="1503981"/>
    <lineage>
        <taxon>Bacteria</taxon>
        <taxon>Pseudomonadati</taxon>
        <taxon>Pseudomonadota</taxon>
        <taxon>Alphaproteobacteria</taxon>
        <taxon>Sphingomonadales</taxon>
        <taxon>Erythrobacteraceae</taxon>
        <taxon>Alteraurantiacibacter</taxon>
    </lineage>
</organism>
<evidence type="ECO:0000313" key="2">
    <source>
        <dbReference type="EMBL" id="MXO72370.1"/>
    </source>
</evidence>
<protein>
    <submittedName>
        <fullName evidence="2">Uncharacterized protein</fullName>
    </submittedName>
</protein>
<dbReference type="EMBL" id="WTYV01000004">
    <property type="protein sequence ID" value="MXO72370.1"/>
    <property type="molecule type" value="Genomic_DNA"/>
</dbReference>
<evidence type="ECO:0000313" key="3">
    <source>
        <dbReference type="Proteomes" id="UP000466966"/>
    </source>
</evidence>
<name>A0A844YZK4_9SPHN</name>
<comment type="caution">
    <text evidence="2">The sequence shown here is derived from an EMBL/GenBank/DDBJ whole genome shotgun (WGS) entry which is preliminary data.</text>
</comment>
<gene>
    <name evidence="2" type="ORF">GRI99_12100</name>
</gene>
<proteinExistence type="predicted"/>